<feature type="transmembrane region" description="Helical" evidence="11">
    <location>
        <begin position="12"/>
        <end position="32"/>
    </location>
</feature>
<feature type="transmembrane region" description="Helical" evidence="11">
    <location>
        <begin position="426"/>
        <end position="444"/>
    </location>
</feature>
<dbReference type="SMART" id="SM00228">
    <property type="entry name" value="PDZ"/>
    <property type="match status" value="2"/>
</dbReference>
<comment type="cofactor">
    <cofactor evidence="1 11">
        <name>Zn(2+)</name>
        <dbReference type="ChEBI" id="CHEBI:29105"/>
    </cofactor>
</comment>
<dbReference type="InterPro" id="IPR001478">
    <property type="entry name" value="PDZ"/>
</dbReference>
<feature type="transmembrane region" description="Helical" evidence="11">
    <location>
        <begin position="105"/>
        <end position="126"/>
    </location>
</feature>
<dbReference type="InterPro" id="IPR008915">
    <property type="entry name" value="Peptidase_M50"/>
</dbReference>
<sequence length="449" mass="49794">MDWIVNISSTILIFIAAIFILVTFHELGHFLAAKFFKMRVNKFSIGFPPKIFGFKKGETEYVLGATPLGGYVQIAGMIDESMDDSFIDKEVKPDEFRSRPVWQRIIVILAGVIFNMILAILIYTGMTWNYGETMIPTSSIDGVYVEESSLAHDMGFRTGDQLVGINGERVQYFNDIFNPSKLTDRDLSFMVNRSGETITLSAPPDFLDRINREGGRFIDETHSLPSSISEIQEGSPADSAGIQAGDKIVGVNGESVNYWVQLVDHIQNSEGSLQLDINRNGEIIQKSVTPDPETNTIGIHSPNPAEFFNYETKRYNLAQSFAIGFSNTNDTFFGIIQGLGRMFSGDISVRENLGGPVAIASITREATDAAGWRGFWNITAFLSVTLAIMNMLPIPALDGGHFMFLAYEGITRREPSPKVRMGLQQLGFILLIGLFILITFNDILRTFGG</sequence>
<evidence type="ECO:0000256" key="3">
    <source>
        <dbReference type="ARBA" id="ARBA00007931"/>
    </source>
</evidence>
<keyword evidence="8 11" id="KW-1133">Transmembrane helix</keyword>
<dbReference type="RefSeq" id="WP_237855145.1">
    <property type="nucleotide sequence ID" value="NZ_JAKLWS010000021.1"/>
</dbReference>
<feature type="domain" description="PDZ" evidence="12">
    <location>
        <begin position="228"/>
        <end position="281"/>
    </location>
</feature>
<keyword evidence="6 11" id="KW-0378">Hydrolase</keyword>
<dbReference type="InterPro" id="IPR004387">
    <property type="entry name" value="Pept_M50_Zn"/>
</dbReference>
<dbReference type="SUPFAM" id="SSF50156">
    <property type="entry name" value="PDZ domain-like"/>
    <property type="match status" value="2"/>
</dbReference>
<evidence type="ECO:0000256" key="4">
    <source>
        <dbReference type="ARBA" id="ARBA00022670"/>
    </source>
</evidence>
<dbReference type="NCBIfam" id="TIGR00054">
    <property type="entry name" value="RIP metalloprotease RseP"/>
    <property type="match status" value="1"/>
</dbReference>
<dbReference type="EMBL" id="JAKLWS010000021">
    <property type="protein sequence ID" value="MCG2589786.1"/>
    <property type="molecule type" value="Genomic_DNA"/>
</dbReference>
<dbReference type="Gene3D" id="2.30.42.10">
    <property type="match status" value="2"/>
</dbReference>
<dbReference type="PROSITE" id="PS50106">
    <property type="entry name" value="PDZ"/>
    <property type="match status" value="1"/>
</dbReference>
<organism evidence="13 14">
    <name type="scientific">Rhodohalobacter sulfatireducens</name>
    <dbReference type="NCBI Taxonomy" id="2911366"/>
    <lineage>
        <taxon>Bacteria</taxon>
        <taxon>Pseudomonadati</taxon>
        <taxon>Balneolota</taxon>
        <taxon>Balneolia</taxon>
        <taxon>Balneolales</taxon>
        <taxon>Balneolaceae</taxon>
        <taxon>Rhodohalobacter</taxon>
    </lineage>
</organism>
<dbReference type="CDD" id="cd06163">
    <property type="entry name" value="S2P-M50_PDZ_RseP-like"/>
    <property type="match status" value="1"/>
</dbReference>
<dbReference type="GO" id="GO:0008237">
    <property type="term" value="F:metallopeptidase activity"/>
    <property type="evidence" value="ECO:0007669"/>
    <property type="project" value="UniProtKB-KW"/>
</dbReference>
<reference evidence="13" key="1">
    <citation type="submission" date="2022-01" db="EMBL/GenBank/DDBJ databases">
        <authorList>
            <person name="Wang Y."/>
        </authorList>
    </citation>
    <scope>NUCLEOTIDE SEQUENCE</scope>
    <source>
        <strain evidence="13">WB101</strain>
    </source>
</reference>
<dbReference type="InterPro" id="IPR041489">
    <property type="entry name" value="PDZ_6"/>
</dbReference>
<comment type="caution">
    <text evidence="13">The sequence shown here is derived from an EMBL/GenBank/DDBJ whole genome shotgun (WGS) entry which is preliminary data.</text>
</comment>
<evidence type="ECO:0000313" key="14">
    <source>
        <dbReference type="Proteomes" id="UP001165366"/>
    </source>
</evidence>
<accession>A0ABS9KG19</accession>
<keyword evidence="4" id="KW-0645">Protease</keyword>
<keyword evidence="14" id="KW-1185">Reference proteome</keyword>
<gene>
    <name evidence="13" type="primary">rseP</name>
    <name evidence="13" type="ORF">L6773_14490</name>
</gene>
<comment type="similarity">
    <text evidence="3 11">Belongs to the peptidase M50B family.</text>
</comment>
<evidence type="ECO:0000259" key="12">
    <source>
        <dbReference type="PROSITE" id="PS50106"/>
    </source>
</evidence>
<evidence type="ECO:0000256" key="5">
    <source>
        <dbReference type="ARBA" id="ARBA00022692"/>
    </source>
</evidence>
<proteinExistence type="inferred from homology"/>
<keyword evidence="5 11" id="KW-0812">Transmembrane</keyword>
<evidence type="ECO:0000313" key="13">
    <source>
        <dbReference type="EMBL" id="MCG2589786.1"/>
    </source>
</evidence>
<evidence type="ECO:0000256" key="6">
    <source>
        <dbReference type="ARBA" id="ARBA00022801"/>
    </source>
</evidence>
<keyword evidence="9 11" id="KW-0482">Metalloprotease</keyword>
<evidence type="ECO:0000256" key="2">
    <source>
        <dbReference type="ARBA" id="ARBA00004141"/>
    </source>
</evidence>
<dbReference type="Proteomes" id="UP001165366">
    <property type="component" value="Unassembled WGS sequence"/>
</dbReference>
<keyword evidence="10 11" id="KW-0472">Membrane</keyword>
<dbReference type="CDD" id="cd23081">
    <property type="entry name" value="cpPDZ_EcRseP-like"/>
    <property type="match status" value="1"/>
</dbReference>
<reference evidence="13" key="2">
    <citation type="submission" date="2024-05" db="EMBL/GenBank/DDBJ databases">
        <title>Rhodohalobacter halophilus gen. nov., sp. nov., a moderately halophilic member of the family Balneolaceae.</title>
        <authorList>
            <person name="Xia J."/>
        </authorList>
    </citation>
    <scope>NUCLEOTIDE SEQUENCE</scope>
    <source>
        <strain evidence="13">WB101</strain>
    </source>
</reference>
<protein>
    <recommendedName>
        <fullName evidence="11">Zinc metalloprotease</fullName>
        <ecNumber evidence="11">3.4.24.-</ecNumber>
    </recommendedName>
</protein>
<evidence type="ECO:0000256" key="10">
    <source>
        <dbReference type="ARBA" id="ARBA00023136"/>
    </source>
</evidence>
<dbReference type="EC" id="3.4.24.-" evidence="11"/>
<evidence type="ECO:0000256" key="8">
    <source>
        <dbReference type="ARBA" id="ARBA00022989"/>
    </source>
</evidence>
<keyword evidence="11" id="KW-0479">Metal-binding</keyword>
<evidence type="ECO:0000256" key="9">
    <source>
        <dbReference type="ARBA" id="ARBA00023049"/>
    </source>
</evidence>
<evidence type="ECO:0000256" key="11">
    <source>
        <dbReference type="RuleBase" id="RU362031"/>
    </source>
</evidence>
<evidence type="ECO:0000256" key="7">
    <source>
        <dbReference type="ARBA" id="ARBA00022833"/>
    </source>
</evidence>
<name>A0ABS9KG19_9BACT</name>
<keyword evidence="7 11" id="KW-0862">Zinc</keyword>
<dbReference type="Pfam" id="PF17820">
    <property type="entry name" value="PDZ_6"/>
    <property type="match status" value="1"/>
</dbReference>
<dbReference type="PANTHER" id="PTHR42837:SF2">
    <property type="entry name" value="MEMBRANE METALLOPROTEASE ARASP2, CHLOROPLASTIC-RELATED"/>
    <property type="match status" value="1"/>
</dbReference>
<evidence type="ECO:0000256" key="1">
    <source>
        <dbReference type="ARBA" id="ARBA00001947"/>
    </source>
</evidence>
<dbReference type="InterPro" id="IPR036034">
    <property type="entry name" value="PDZ_sf"/>
</dbReference>
<dbReference type="PANTHER" id="PTHR42837">
    <property type="entry name" value="REGULATOR OF SIGMA-E PROTEASE RSEP"/>
    <property type="match status" value="1"/>
</dbReference>
<dbReference type="Pfam" id="PF02163">
    <property type="entry name" value="Peptidase_M50"/>
    <property type="match status" value="1"/>
</dbReference>
<comment type="subcellular location">
    <subcellularLocation>
        <location evidence="2">Membrane</location>
        <topology evidence="2">Multi-pass membrane protein</topology>
    </subcellularLocation>
</comment>